<dbReference type="Proteomes" id="UP000694844">
    <property type="component" value="Chromosome 9"/>
</dbReference>
<dbReference type="OrthoDB" id="6131278at2759"/>
<dbReference type="CDD" id="cd01670">
    <property type="entry name" value="Death"/>
    <property type="match status" value="1"/>
</dbReference>
<dbReference type="PROSITE" id="PS50017">
    <property type="entry name" value="DEATH_DOMAIN"/>
    <property type="match status" value="1"/>
</dbReference>
<evidence type="ECO:0000259" key="1">
    <source>
        <dbReference type="PROSITE" id="PS50017"/>
    </source>
</evidence>
<gene>
    <name evidence="3" type="primary">LOC111115115</name>
</gene>
<protein>
    <submittedName>
        <fullName evidence="3">Uncharacterized protein LOC111115115</fullName>
    </submittedName>
</protein>
<dbReference type="AlphaFoldDB" id="A0A8B8C1H9"/>
<evidence type="ECO:0000313" key="3">
    <source>
        <dbReference type="RefSeq" id="XP_022309430.1"/>
    </source>
</evidence>
<proteinExistence type="predicted"/>
<sequence>MDVQADRRSEGADTPRARARSVMTTRLYIGRPESATSNRVTSARKKKEDVPVLSHPSLMTFASFVSKPIVKQIVLKLGVSKSTINAIESHVIDEVCKLPEPIVMQNFKLLMSWRGRKSTNKMVEQFLGVLRGIGRWDLAAIVNRAYREHKRMHMSDFI</sequence>
<dbReference type="InterPro" id="IPR011029">
    <property type="entry name" value="DEATH-like_dom_sf"/>
</dbReference>
<dbReference type="KEGG" id="cvn:111115115"/>
<dbReference type="SUPFAM" id="SSF47986">
    <property type="entry name" value="DEATH domain"/>
    <property type="match status" value="1"/>
</dbReference>
<dbReference type="RefSeq" id="XP_022309430.1">
    <property type="nucleotide sequence ID" value="XM_022453722.1"/>
</dbReference>
<feature type="domain" description="Death" evidence="1">
    <location>
        <begin position="71"/>
        <end position="146"/>
    </location>
</feature>
<keyword evidence="2" id="KW-1185">Reference proteome</keyword>
<accession>A0A8B8C1H9</accession>
<evidence type="ECO:0000313" key="2">
    <source>
        <dbReference type="Proteomes" id="UP000694844"/>
    </source>
</evidence>
<dbReference type="Gene3D" id="1.10.533.10">
    <property type="entry name" value="Death Domain, Fas"/>
    <property type="match status" value="1"/>
</dbReference>
<dbReference type="InterPro" id="IPR000488">
    <property type="entry name" value="Death_dom"/>
</dbReference>
<name>A0A8B8C1H9_CRAVI</name>
<dbReference type="GeneID" id="111115115"/>
<dbReference type="GO" id="GO:0007165">
    <property type="term" value="P:signal transduction"/>
    <property type="evidence" value="ECO:0007669"/>
    <property type="project" value="InterPro"/>
</dbReference>
<reference evidence="3" key="1">
    <citation type="submission" date="2025-08" db="UniProtKB">
        <authorList>
            <consortium name="RefSeq"/>
        </authorList>
    </citation>
    <scope>IDENTIFICATION</scope>
    <source>
        <tissue evidence="3">Whole sample</tissue>
    </source>
</reference>
<organism evidence="2 3">
    <name type="scientific">Crassostrea virginica</name>
    <name type="common">Eastern oyster</name>
    <dbReference type="NCBI Taxonomy" id="6565"/>
    <lineage>
        <taxon>Eukaryota</taxon>
        <taxon>Metazoa</taxon>
        <taxon>Spiralia</taxon>
        <taxon>Lophotrochozoa</taxon>
        <taxon>Mollusca</taxon>
        <taxon>Bivalvia</taxon>
        <taxon>Autobranchia</taxon>
        <taxon>Pteriomorphia</taxon>
        <taxon>Ostreida</taxon>
        <taxon>Ostreoidea</taxon>
        <taxon>Ostreidae</taxon>
        <taxon>Crassostrea</taxon>
    </lineage>
</organism>